<gene>
    <name evidence="7" type="ORF">IMSHALPRED_001153</name>
</gene>
<feature type="compositionally biased region" description="Polar residues" evidence="4">
    <location>
        <begin position="728"/>
        <end position="747"/>
    </location>
</feature>
<dbReference type="GO" id="GO:0016787">
    <property type="term" value="F:hydrolase activity"/>
    <property type="evidence" value="ECO:0007669"/>
    <property type="project" value="UniProtKB-KW"/>
</dbReference>
<dbReference type="PROSITE" id="PS51194">
    <property type="entry name" value="HELICASE_CTER"/>
    <property type="match status" value="1"/>
</dbReference>
<dbReference type="Gene3D" id="3.40.50.300">
    <property type="entry name" value="P-loop containing nucleotide triphosphate hydrolases"/>
    <property type="match status" value="1"/>
</dbReference>
<dbReference type="PANTHER" id="PTHR45626">
    <property type="entry name" value="TRANSCRIPTION TERMINATION FACTOR 2-RELATED"/>
    <property type="match status" value="1"/>
</dbReference>
<dbReference type="PROSITE" id="PS51192">
    <property type="entry name" value="HELICASE_ATP_BIND_1"/>
    <property type="match status" value="1"/>
</dbReference>
<sequence length="909" mass="101032">MSALTSLDQDYRLAYPVPAESLKRSRSFTADDAEEADLRWRKRAIAATSGRPQEEPELDRTSYSLTEGTDSNQANGLNFDDDDDDVSMSGCSINGDTSTGTSEVEGQLSAQGEICDAKAAFLINDPPYTFSTEVDTIQRFPVSSRQDCYCLQSSDGTDFAVVHSRTAAALQTLRDFSSIRLVAVFVGGDFNKPVQQHKKGKKVIFSISIDVFGPEKIIQAVGKLLSKAHTYLQHPINLDSGIPYNNPHYYAIPGVRNETKLYVSSVSATEHQQAPILDIAKFFEEVDHTRSLLSQNADWHIRTPLLEHQKEALYFITQKENASIGDAFSLWKAQDNDSGSHYYQHTILGSRRLANPDSPRGGILADDMGLGKTLSMISAIAMSLNEAQAFMSSHNHVHAGSGFQNLRRASSTLVIAPSPVLLDGWEDEIQRHVNPGLLKIHKYHGIGKEIDLDSIAEFDVVMTTYATIASDVAKRSSILQQIMWFRIVLDEAHAVRHQSTQQFRAVYSLHAERRWCLTGTPIQNRLEDLGSLIRFLRVVPFDSNTAFRTHISEPLLTDPDAGDRNLRLLLRSVCLRRTRVLLNLPNAENQTVNLSLSTEERSVYCQIIEDTKRNIDDCISTRSLIKAYSGIFHAILRLRLLCNNGTQQISDTRSEFHGGCAKDGDVEGGQLACQFCSCEIIDSEAQNDISPRASPQNSHLPCPACLTPNDIGKTKDEKKPGKQRPKSSQRVQQICTTGNSSPRSQSGDRAPSTFLRPSLLPNRHSSKLSALVNNIHEEMLGNKSIVFTCWKTTLNLLELVLESASIQYVRIDGAIPTVERNRIIKQFQDDPNTKLLLMTTGTGAVGLNLTAATRVHLLEPQWNPAIEAQAIGRALRLGQTRTVTIIPYVMKKTIEEVRATWCIDELDKF</sequence>
<evidence type="ECO:0000256" key="4">
    <source>
        <dbReference type="SAM" id="MobiDB-lite"/>
    </source>
</evidence>
<evidence type="ECO:0000313" key="7">
    <source>
        <dbReference type="EMBL" id="CAF9938955.1"/>
    </source>
</evidence>
<dbReference type="InterPro" id="IPR049730">
    <property type="entry name" value="SNF2/RAD54-like_C"/>
</dbReference>
<proteinExistence type="predicted"/>
<keyword evidence="2" id="KW-0378">Hydrolase</keyword>
<feature type="compositionally biased region" description="Polar residues" evidence="4">
    <location>
        <begin position="689"/>
        <end position="699"/>
    </location>
</feature>
<dbReference type="SMART" id="SM00490">
    <property type="entry name" value="HELICc"/>
    <property type="match status" value="1"/>
</dbReference>
<name>A0A8H3J1F5_9LECA</name>
<feature type="compositionally biased region" description="Polar residues" evidence="4">
    <location>
        <begin position="89"/>
        <end position="103"/>
    </location>
</feature>
<dbReference type="AlphaFoldDB" id="A0A8H3J1F5"/>
<dbReference type="EMBL" id="CAJPDT010000113">
    <property type="protein sequence ID" value="CAF9938955.1"/>
    <property type="molecule type" value="Genomic_DNA"/>
</dbReference>
<feature type="region of interest" description="Disordered" evidence="4">
    <location>
        <begin position="1"/>
        <end position="103"/>
    </location>
</feature>
<dbReference type="Pfam" id="PF00271">
    <property type="entry name" value="Helicase_C"/>
    <property type="match status" value="1"/>
</dbReference>
<accession>A0A8H3J1F5</accession>
<keyword evidence="8" id="KW-1185">Reference proteome</keyword>
<evidence type="ECO:0000256" key="1">
    <source>
        <dbReference type="ARBA" id="ARBA00022741"/>
    </source>
</evidence>
<feature type="domain" description="Helicase ATP-binding" evidence="5">
    <location>
        <begin position="353"/>
        <end position="539"/>
    </location>
</feature>
<feature type="compositionally biased region" description="Polar residues" evidence="4">
    <location>
        <begin position="61"/>
        <end position="76"/>
    </location>
</feature>
<evidence type="ECO:0000259" key="5">
    <source>
        <dbReference type="PROSITE" id="PS51192"/>
    </source>
</evidence>
<dbReference type="GO" id="GO:0005634">
    <property type="term" value="C:nucleus"/>
    <property type="evidence" value="ECO:0007669"/>
    <property type="project" value="TreeGrafter"/>
</dbReference>
<evidence type="ECO:0000259" key="6">
    <source>
        <dbReference type="PROSITE" id="PS51194"/>
    </source>
</evidence>
<dbReference type="CDD" id="cd18008">
    <property type="entry name" value="DEXDc_SHPRH-like"/>
    <property type="match status" value="1"/>
</dbReference>
<feature type="region of interest" description="Disordered" evidence="4">
    <location>
        <begin position="689"/>
        <end position="760"/>
    </location>
</feature>
<dbReference type="InterPro" id="IPR038718">
    <property type="entry name" value="SNF2-like_sf"/>
</dbReference>
<dbReference type="SUPFAM" id="SSF52540">
    <property type="entry name" value="P-loop containing nucleoside triphosphate hydrolases"/>
    <property type="match status" value="2"/>
</dbReference>
<dbReference type="Proteomes" id="UP000664534">
    <property type="component" value="Unassembled WGS sequence"/>
</dbReference>
<dbReference type="InterPro" id="IPR001650">
    <property type="entry name" value="Helicase_C-like"/>
</dbReference>
<dbReference type="InterPro" id="IPR014001">
    <property type="entry name" value="Helicase_ATP-bd"/>
</dbReference>
<dbReference type="PANTHER" id="PTHR45626:SF52">
    <property type="entry name" value="SINGLE-STRANDED DNA-DEPENDENT ATPASE (EUROFUNG)"/>
    <property type="match status" value="1"/>
</dbReference>
<keyword evidence="3" id="KW-0067">ATP-binding</keyword>
<dbReference type="GO" id="GO:0005524">
    <property type="term" value="F:ATP binding"/>
    <property type="evidence" value="ECO:0007669"/>
    <property type="project" value="UniProtKB-KW"/>
</dbReference>
<keyword evidence="1" id="KW-0547">Nucleotide-binding</keyword>
<dbReference type="InterPro" id="IPR000330">
    <property type="entry name" value="SNF2_N"/>
</dbReference>
<dbReference type="Pfam" id="PF00176">
    <property type="entry name" value="SNF2-rel_dom"/>
    <property type="match status" value="1"/>
</dbReference>
<dbReference type="GO" id="GO:0008094">
    <property type="term" value="F:ATP-dependent activity, acting on DNA"/>
    <property type="evidence" value="ECO:0007669"/>
    <property type="project" value="TreeGrafter"/>
</dbReference>
<comment type="caution">
    <text evidence="7">The sequence shown here is derived from an EMBL/GenBank/DDBJ whole genome shotgun (WGS) entry which is preliminary data.</text>
</comment>
<dbReference type="OrthoDB" id="448448at2759"/>
<evidence type="ECO:0000256" key="2">
    <source>
        <dbReference type="ARBA" id="ARBA00022801"/>
    </source>
</evidence>
<reference evidence="7" key="1">
    <citation type="submission" date="2021-03" db="EMBL/GenBank/DDBJ databases">
        <authorList>
            <person name="Tagirdzhanova G."/>
        </authorList>
    </citation>
    <scope>NUCLEOTIDE SEQUENCE</scope>
</reference>
<protein>
    <submittedName>
        <fullName evidence="7">Uncharacterized protein</fullName>
    </submittedName>
</protein>
<evidence type="ECO:0000256" key="3">
    <source>
        <dbReference type="ARBA" id="ARBA00022840"/>
    </source>
</evidence>
<dbReference type="InterPro" id="IPR050628">
    <property type="entry name" value="SNF2_RAD54_helicase_TF"/>
</dbReference>
<dbReference type="GO" id="GO:0006281">
    <property type="term" value="P:DNA repair"/>
    <property type="evidence" value="ECO:0007669"/>
    <property type="project" value="TreeGrafter"/>
</dbReference>
<dbReference type="InterPro" id="IPR027417">
    <property type="entry name" value="P-loop_NTPase"/>
</dbReference>
<dbReference type="CDD" id="cd18793">
    <property type="entry name" value="SF2_C_SNF"/>
    <property type="match status" value="1"/>
</dbReference>
<evidence type="ECO:0000313" key="8">
    <source>
        <dbReference type="Proteomes" id="UP000664534"/>
    </source>
</evidence>
<feature type="domain" description="Helicase C-terminal" evidence="6">
    <location>
        <begin position="767"/>
        <end position="909"/>
    </location>
</feature>
<dbReference type="SMART" id="SM00487">
    <property type="entry name" value="DEXDc"/>
    <property type="match status" value="1"/>
</dbReference>
<dbReference type="Gene3D" id="3.40.50.10810">
    <property type="entry name" value="Tandem AAA-ATPase domain"/>
    <property type="match status" value="1"/>
</dbReference>
<organism evidence="7 8">
    <name type="scientific">Imshaugia aleurites</name>
    <dbReference type="NCBI Taxonomy" id="172621"/>
    <lineage>
        <taxon>Eukaryota</taxon>
        <taxon>Fungi</taxon>
        <taxon>Dikarya</taxon>
        <taxon>Ascomycota</taxon>
        <taxon>Pezizomycotina</taxon>
        <taxon>Lecanoromycetes</taxon>
        <taxon>OSLEUM clade</taxon>
        <taxon>Lecanoromycetidae</taxon>
        <taxon>Lecanorales</taxon>
        <taxon>Lecanorineae</taxon>
        <taxon>Parmeliaceae</taxon>
        <taxon>Imshaugia</taxon>
    </lineage>
</organism>